<dbReference type="PANTHER" id="PTHR37951">
    <property type="entry name" value="CYTOPLASMIC PROTEIN-RELATED"/>
    <property type="match status" value="1"/>
</dbReference>
<evidence type="ECO:0000313" key="3">
    <source>
        <dbReference type="EMBL" id="SFS09742.1"/>
    </source>
</evidence>
<dbReference type="EMBL" id="FOZG01000003">
    <property type="protein sequence ID" value="SFS09742.1"/>
    <property type="molecule type" value="Genomic_DNA"/>
</dbReference>
<proteinExistence type="predicted"/>
<keyword evidence="4" id="KW-1185">Reference proteome</keyword>
<gene>
    <name evidence="3" type="ORF">SAMN05192580_3321</name>
</gene>
<dbReference type="InterPro" id="IPR010657">
    <property type="entry name" value="ImpA_N"/>
</dbReference>
<dbReference type="AlphaFoldDB" id="A0A1I6M2K5"/>
<accession>A0A1I6M2K5</accession>
<dbReference type="RefSeq" id="WP_093316196.1">
    <property type="nucleotide sequence ID" value="NZ_FOZG01000003.1"/>
</dbReference>
<dbReference type="OrthoDB" id="9771118at2"/>
<evidence type="ECO:0000313" key="4">
    <source>
        <dbReference type="Proteomes" id="UP000198824"/>
    </source>
</evidence>
<feature type="domain" description="ImpA N-terminal" evidence="2">
    <location>
        <begin position="18"/>
        <end position="141"/>
    </location>
</feature>
<dbReference type="Proteomes" id="UP000198824">
    <property type="component" value="Unassembled WGS sequence"/>
</dbReference>
<dbReference type="Pfam" id="PF06812">
    <property type="entry name" value="ImpA_N"/>
    <property type="match status" value="1"/>
</dbReference>
<organism evidence="3 4">
    <name type="scientific">Sphingomonas jatrophae</name>
    <dbReference type="NCBI Taxonomy" id="1166337"/>
    <lineage>
        <taxon>Bacteria</taxon>
        <taxon>Pseudomonadati</taxon>
        <taxon>Pseudomonadota</taxon>
        <taxon>Alphaproteobacteria</taxon>
        <taxon>Sphingomonadales</taxon>
        <taxon>Sphingomonadaceae</taxon>
        <taxon>Sphingomonas</taxon>
    </lineage>
</organism>
<reference evidence="3 4" key="1">
    <citation type="submission" date="2016-10" db="EMBL/GenBank/DDBJ databases">
        <authorList>
            <person name="de Groot N.N."/>
        </authorList>
    </citation>
    <scope>NUCLEOTIDE SEQUENCE [LARGE SCALE GENOMIC DNA]</scope>
    <source>
        <strain evidence="3 4">S5-249</strain>
    </source>
</reference>
<evidence type="ECO:0000259" key="2">
    <source>
        <dbReference type="Pfam" id="PF06812"/>
    </source>
</evidence>
<dbReference type="InterPro" id="IPR017740">
    <property type="entry name" value="TssA-like"/>
</dbReference>
<evidence type="ECO:0000256" key="1">
    <source>
        <dbReference type="SAM" id="MobiDB-lite"/>
    </source>
</evidence>
<feature type="compositionally biased region" description="Low complexity" evidence="1">
    <location>
        <begin position="269"/>
        <end position="282"/>
    </location>
</feature>
<protein>
    <submittedName>
        <fullName evidence="3">Type VI secretion system protein ImpA</fullName>
    </submittedName>
</protein>
<dbReference type="NCBIfam" id="TIGR03363">
    <property type="entry name" value="VI_chp_8"/>
    <property type="match status" value="1"/>
</dbReference>
<name>A0A1I6M2K5_9SPHN</name>
<dbReference type="PANTHER" id="PTHR37951:SF1">
    <property type="entry name" value="TYPE VI SECRETION SYSTEM COMPONENT TSSA1"/>
    <property type="match status" value="1"/>
</dbReference>
<sequence length="382" mass="40763">MDDRLGVEALLAPLDGGVGHDVRSGAQPGLYLAIKDARSEARVAERDALTSGDPDAAPLLAGLRSWQTVVDGGRRLLSEEAKDLQVAAWLTEAWLRTDGFPGLAAGFALLAGLVERYWDQGLYPQEDEEGVETRVQPLFGLFGSGDTGMLLQPIKLLPLSDGGDTAVALWTIEAIRAQSTRHDDPDVAEQLAERRRTRMAAMEDAIARASDTFAEETAQAIADALAALDRLMTAIDARAPFGRFGTQVARPLEDAAALLRAHRHEPAAEETPAEMPVAPEAADPADSEPEPLVPAQPIVAAPPPAEAPMTREKALATLLEVAAFFDRNEPQSLVGHSLRDVVRRANLTMDALLAELLPDGEQRALFLLRAGISGAAGEGNDF</sequence>
<dbReference type="STRING" id="1166337.SAMN05192580_3321"/>
<feature type="region of interest" description="Disordered" evidence="1">
    <location>
        <begin position="264"/>
        <end position="290"/>
    </location>
</feature>